<feature type="region of interest" description="Disordered" evidence="5">
    <location>
        <begin position="345"/>
        <end position="385"/>
    </location>
</feature>
<organism evidence="7 8">
    <name type="scientific">Popillia japonica</name>
    <name type="common">Japanese beetle</name>
    <dbReference type="NCBI Taxonomy" id="7064"/>
    <lineage>
        <taxon>Eukaryota</taxon>
        <taxon>Metazoa</taxon>
        <taxon>Ecdysozoa</taxon>
        <taxon>Arthropoda</taxon>
        <taxon>Hexapoda</taxon>
        <taxon>Insecta</taxon>
        <taxon>Pterygota</taxon>
        <taxon>Neoptera</taxon>
        <taxon>Endopterygota</taxon>
        <taxon>Coleoptera</taxon>
        <taxon>Polyphaga</taxon>
        <taxon>Scarabaeiformia</taxon>
        <taxon>Scarabaeidae</taxon>
        <taxon>Rutelinae</taxon>
        <taxon>Popillia</taxon>
    </lineage>
</organism>
<dbReference type="InterPro" id="IPR032691">
    <property type="entry name" value="Mon2/Sec7/BIG1-like_HUS"/>
</dbReference>
<evidence type="ECO:0000256" key="4">
    <source>
        <dbReference type="ARBA" id="ARBA00023034"/>
    </source>
</evidence>
<evidence type="ECO:0000259" key="6">
    <source>
        <dbReference type="PROSITE" id="PS50190"/>
    </source>
</evidence>
<dbReference type="SUPFAM" id="SSF48425">
    <property type="entry name" value="Sec7 domain"/>
    <property type="match status" value="1"/>
</dbReference>
<dbReference type="InterPro" id="IPR023394">
    <property type="entry name" value="Sec7_C_sf"/>
</dbReference>
<dbReference type="GO" id="GO:0016197">
    <property type="term" value="P:endosomal transport"/>
    <property type="evidence" value="ECO:0007669"/>
    <property type="project" value="UniProtKB-ARBA"/>
</dbReference>
<dbReference type="InterPro" id="IPR000904">
    <property type="entry name" value="Sec7_dom"/>
</dbReference>
<keyword evidence="8" id="KW-1185">Reference proteome</keyword>
<dbReference type="GO" id="GO:0005794">
    <property type="term" value="C:Golgi apparatus"/>
    <property type="evidence" value="ECO:0007669"/>
    <property type="project" value="UniProtKB-SubCell"/>
</dbReference>
<dbReference type="FunFam" id="1.10.1000.11:FF:000007">
    <property type="entry name" value="Golgi-specific brefeldin A-resistance guanine nucleotide exchange factor 1"/>
    <property type="match status" value="1"/>
</dbReference>
<feature type="region of interest" description="Disordered" evidence="5">
    <location>
        <begin position="1463"/>
        <end position="1490"/>
    </location>
</feature>
<dbReference type="InterPro" id="IPR035999">
    <property type="entry name" value="Sec7_dom_sf"/>
</dbReference>
<sequence>MSLPGNGIFVVKGEMAILMTAMRRGNRWISHSHQDEDLDPLMKSFQDLKNTLNKIEDLRIVEPMVFLGPFLEVIKSDDTTGPVTNLALSAVNKFLSYGIIDATHSSVPSTVKSIADAVTHARFVGTDQSSDSVVLMKILQVLRTLTLSPEGASLTNENLCEIMLSCFKICFETRLSELLRKTAELYLKDMVQLVFMRLPQFPDAFPANIKQFRMRPGAIEQTRTKRKSRSSFRSKTKPILDKSGPQEKRSDDDIQTLTNSSDDDIQTLTNNGSTQNLRINQHSPHPDNTSMISNTNIVDGSTQNLRINQHSPHPDNTSMISNTNIVDMQGSISQSQINENQISLGNEGEKNENSEQNDTSEASIKDPAVDNQDNGNGDVSIEEAAIEPVEIIDHETMDIEKIEADNLKQNEMNSLDSADLNIETTLNNQEYVNPRGIRFTPQSQEDLVLMPYGLASVRELFRFLISLCNPMDKQNTDVMYGLASVRELFRFLISLCNPMDKQNTDVMIHLGLSLLTVALEVGADSIGKYSSLLSLVRDDLCRNLFSLLNTERIAMFAADLQLSFLMFESLRTHLKFQLEYYLTKLIEIIVSDSVKVTYEHKEIALDNILQMWRIPGLVTELYLNYDCNLYCTNLYEDITKLLAKNAFPVTAGIYNTHLLSLDALLTVIESIESNCNKKLNLKAEIDNSIKPEIESINSILEKHPRQKISDKIPTRDELLETKSIKKWLPMGTEHFNIKPKKGIQFLQEHGVLKPDLDPHEIVQFLRENPSLDKRMIGEYISSRNNPQVLEAFVNMFDFTDMRIDEALRLYLETFRLPGEAPLISLLMEHFADRWHKCNGEPFADSDAAFTLAFAIIMLNVDQHNHNAKKQNTPMSAEAFKKNLKKVNGGNDFDQDVLEEIYNSIKNEEIVMPAEHTGAVKENYLWKVLLRRGASRDGIYTHVCDGTFDYDLFALIFGPVLSALTFVFDRSEDPNIYKRALQGFERCACISSNFGATANLDMLILTLCKFTLLHNQGKQSNLPILLGQNIKAQLCLKTVFSLIHQYGDNVREGWKNIFDLILTLYSINFLPKTFIEVEDFIEPSGKVTLVYKDVQALQKQESGLFSSLYSYMVSSENLSKIPTPEDEEYIASAKNCLKICNLEQLVADSKFLHEDSLVEMVKALIELSRGPDVQKSLGYMYNESVAVFFLELLLRIVIQNRDRVMTIWQTVREHLYILVMNASHCDYQFLLERSVIGLLRLAIRLMRNEEMSPIVLQSLRLLLLLKSSTLYRISRQISFGLYELLKTSAQNIHTSTDWSIIFTLLECVGAGAQPPKPITDESQLDPGARSEGEGPVSSEEESSITDRGYTSDSELTKSPKHTSRSQSPIVLPITTPPQHTTNTGGWILVGNEGEIQPVVGRTPPATSYSLALERNLGPHDKSGLVKCCESLAFLVRDVAHITPYNFDDCVHCIRTFVEASLHESKRTRKNSKRDSRPRRKPARRRETRPTRLEDVKPDQLIAVRGYHQVCIQLLDLMHTLHTRTAQIFRWWAEEGGELTQEVSLWTQGWCPLLQGIARLCCDTRKQVRINAISYLQRALLVHDLQMLTAPEWEACFQRVLFPLLSQLLEQNSKDPVTMEEFRIRAATVLSKVFLHHLTPLLSLNTFGKLWLTILDYMDKYMHAEGSDLLYEAIPESLKNMLLVMESAKVFEGPDGPNILWAQTWDRINKFLPQMKEELFREREVLREADSLNHHLPPEKQPLLEEQKKQQIKLTQHNIENATRSSIILQPPTSQHTINSPLFAHLGQMVSTPIGPPTSEVPNVQLSPSKMSVTSTNLPPSIQPVPIISSLPSYQPSIPLPQNILTNVPNTQGHTFPVLYSSPLQFVTASEVQPASLYSDYMQNPYNFNSIQSMGDVPVRSTQNIVLSENQLNVQNVNIILPSAGGVTQDLTSNSSVDLNKNLDADSKDEQQNIFQSSNYFCNDQNIVAPPGMEFLYGSEQRKLSIGQNVNIPISTTPTTN</sequence>
<dbReference type="SMART" id="SM00222">
    <property type="entry name" value="Sec7"/>
    <property type="match status" value="1"/>
</dbReference>
<protein>
    <submittedName>
        <fullName evidence="7">Guanine nucleotide exchange factor in Golgi transport N-terminal</fullName>
    </submittedName>
</protein>
<keyword evidence="4" id="KW-0333">Golgi apparatus</keyword>
<proteinExistence type="predicted"/>
<comment type="caution">
    <text evidence="7">The sequence shown here is derived from an EMBL/GenBank/DDBJ whole genome shotgun (WGS) entry which is preliminary data.</text>
</comment>
<feature type="region of interest" description="Disordered" evidence="5">
    <location>
        <begin position="1314"/>
        <end position="1381"/>
    </location>
</feature>
<evidence type="ECO:0000256" key="1">
    <source>
        <dbReference type="ARBA" id="ARBA00004222"/>
    </source>
</evidence>
<dbReference type="Gene3D" id="1.10.220.20">
    <property type="match status" value="1"/>
</dbReference>
<gene>
    <name evidence="7" type="ORF">QE152_g23063</name>
</gene>
<reference evidence="7 8" key="1">
    <citation type="journal article" date="2024" name="BMC Genomics">
        <title>De novo assembly and annotation of Popillia japonica's genome with initial clues to its potential as an invasive pest.</title>
        <authorList>
            <person name="Cucini C."/>
            <person name="Boschi S."/>
            <person name="Funari R."/>
            <person name="Cardaioli E."/>
            <person name="Iannotti N."/>
            <person name="Marturano G."/>
            <person name="Paoli F."/>
            <person name="Bruttini M."/>
            <person name="Carapelli A."/>
            <person name="Frati F."/>
            <person name="Nardi F."/>
        </authorList>
    </citation>
    <scope>NUCLEOTIDE SEQUENCE [LARGE SCALE GENOMIC DNA]</scope>
    <source>
        <strain evidence="7">DMR45628</strain>
    </source>
</reference>
<evidence type="ECO:0000256" key="5">
    <source>
        <dbReference type="SAM" id="MobiDB-lite"/>
    </source>
</evidence>
<dbReference type="GO" id="GO:0010256">
    <property type="term" value="P:endomembrane system organization"/>
    <property type="evidence" value="ECO:0007669"/>
    <property type="project" value="UniProtKB-ARBA"/>
</dbReference>
<feature type="region of interest" description="Disordered" evidence="5">
    <location>
        <begin position="216"/>
        <end position="296"/>
    </location>
</feature>
<dbReference type="Pfam" id="PF01369">
    <property type="entry name" value="Sec7"/>
    <property type="match status" value="1"/>
</dbReference>
<dbReference type="GO" id="GO:0005793">
    <property type="term" value="C:endoplasmic reticulum-Golgi intermediate compartment"/>
    <property type="evidence" value="ECO:0007669"/>
    <property type="project" value="UniProtKB-SubCell"/>
</dbReference>
<keyword evidence="3" id="KW-0813">Transport</keyword>
<dbReference type="InterPro" id="IPR016024">
    <property type="entry name" value="ARM-type_fold"/>
</dbReference>
<dbReference type="Pfam" id="PF12783">
    <property type="entry name" value="Sec7-like_HUS"/>
    <property type="match status" value="1"/>
</dbReference>
<evidence type="ECO:0000313" key="8">
    <source>
        <dbReference type="Proteomes" id="UP001458880"/>
    </source>
</evidence>
<dbReference type="GO" id="GO:0005085">
    <property type="term" value="F:guanyl-nucleotide exchange factor activity"/>
    <property type="evidence" value="ECO:0007669"/>
    <property type="project" value="InterPro"/>
</dbReference>
<feature type="compositionally biased region" description="Basic and acidic residues" evidence="5">
    <location>
        <begin position="238"/>
        <end position="252"/>
    </location>
</feature>
<dbReference type="PANTHER" id="PTHR10663:SF388">
    <property type="entry name" value="GOLGI-SPECIFIC BREFELDIN A-RESISTANCE GUANINE NUCLEOTIDE EXCHANGE FACTOR 1"/>
    <property type="match status" value="1"/>
</dbReference>
<feature type="compositionally biased region" description="Polar residues" evidence="5">
    <location>
        <begin position="255"/>
        <end position="296"/>
    </location>
</feature>
<evidence type="ECO:0000313" key="7">
    <source>
        <dbReference type="EMBL" id="KAK9718627.1"/>
    </source>
</evidence>
<name>A0AAW1KJG4_POPJA</name>
<evidence type="ECO:0000256" key="3">
    <source>
        <dbReference type="ARBA" id="ARBA00022448"/>
    </source>
</evidence>
<dbReference type="Proteomes" id="UP001458880">
    <property type="component" value="Unassembled WGS sequence"/>
</dbReference>
<evidence type="ECO:0000256" key="2">
    <source>
        <dbReference type="ARBA" id="ARBA00004399"/>
    </source>
</evidence>
<dbReference type="Gene3D" id="1.10.1000.11">
    <property type="entry name" value="Arf Nucleotide-binding Site Opener,domain 2"/>
    <property type="match status" value="1"/>
</dbReference>
<dbReference type="EMBL" id="JASPKY010000226">
    <property type="protein sequence ID" value="KAK9718627.1"/>
    <property type="molecule type" value="Genomic_DNA"/>
</dbReference>
<feature type="domain" description="SEC7" evidence="6">
    <location>
        <begin position="717"/>
        <end position="907"/>
    </location>
</feature>
<feature type="compositionally biased region" description="Basic residues" evidence="5">
    <location>
        <begin position="1464"/>
        <end position="1485"/>
    </location>
</feature>
<dbReference type="CDD" id="cd00171">
    <property type="entry name" value="Sec7"/>
    <property type="match status" value="1"/>
</dbReference>
<dbReference type="PANTHER" id="PTHR10663">
    <property type="entry name" value="GUANYL-NUCLEOTIDE EXCHANGE FACTOR"/>
    <property type="match status" value="1"/>
</dbReference>
<accession>A0AAW1KJG4</accession>
<dbReference type="SUPFAM" id="SSF48371">
    <property type="entry name" value="ARM repeat"/>
    <property type="match status" value="1"/>
</dbReference>
<dbReference type="PROSITE" id="PS50190">
    <property type="entry name" value="SEC7"/>
    <property type="match status" value="1"/>
</dbReference>
<dbReference type="GO" id="GO:0032012">
    <property type="term" value="P:regulation of ARF protein signal transduction"/>
    <property type="evidence" value="ECO:0007669"/>
    <property type="project" value="InterPro"/>
</dbReference>
<comment type="subcellular location">
    <subcellularLocation>
        <location evidence="2">Endoplasmic reticulum-Golgi intermediate compartment</location>
    </subcellularLocation>
    <subcellularLocation>
        <location evidence="1">Golgi apparatus</location>
        <location evidence="1">cis-Golgi network</location>
    </subcellularLocation>
</comment>
<dbReference type="Pfam" id="PF23325">
    <property type="entry name" value="TPR_28"/>
    <property type="match status" value="1"/>
</dbReference>
<feature type="compositionally biased region" description="Basic residues" evidence="5">
    <location>
        <begin position="224"/>
        <end position="236"/>
    </location>
</feature>
<dbReference type="InterPro" id="IPR056604">
    <property type="entry name" value="GBF1-like_TPR"/>
</dbReference>